<name>A0ABP0PA27_9DINO</name>
<keyword evidence="1" id="KW-0812">Transmembrane</keyword>
<keyword evidence="1" id="KW-0472">Membrane</keyword>
<evidence type="ECO:0000256" key="1">
    <source>
        <dbReference type="SAM" id="Phobius"/>
    </source>
</evidence>
<protein>
    <submittedName>
        <fullName evidence="2">Uncharacterized protein</fullName>
    </submittedName>
</protein>
<reference evidence="2 3" key="1">
    <citation type="submission" date="2024-02" db="EMBL/GenBank/DDBJ databases">
        <authorList>
            <person name="Chen Y."/>
            <person name="Shah S."/>
            <person name="Dougan E. K."/>
            <person name="Thang M."/>
            <person name="Chan C."/>
        </authorList>
    </citation>
    <scope>NUCLEOTIDE SEQUENCE [LARGE SCALE GENOMIC DNA]</scope>
</reference>
<evidence type="ECO:0000313" key="2">
    <source>
        <dbReference type="EMBL" id="CAK9072483.1"/>
    </source>
</evidence>
<accession>A0ABP0PA27</accession>
<organism evidence="2 3">
    <name type="scientific">Durusdinium trenchii</name>
    <dbReference type="NCBI Taxonomy" id="1381693"/>
    <lineage>
        <taxon>Eukaryota</taxon>
        <taxon>Sar</taxon>
        <taxon>Alveolata</taxon>
        <taxon>Dinophyceae</taxon>
        <taxon>Suessiales</taxon>
        <taxon>Symbiodiniaceae</taxon>
        <taxon>Durusdinium</taxon>
    </lineage>
</organism>
<sequence>MGARCTRLGLLGYGLGSLGAETESPSQPSIASKYTVSGHWLDAEEQSPRTSSTSSPLRKLTLHRNQSLPHPALRHSDSWRQAFYVHHPDAQDDDAEEHEVSELMVFAATFVLLHIAMCFVACGYWCLQMYRDFELRNSQEGKFSEKRSKVS</sequence>
<keyword evidence="1" id="KW-1133">Transmembrane helix</keyword>
<comment type="caution">
    <text evidence="2">The sequence shown here is derived from an EMBL/GenBank/DDBJ whole genome shotgun (WGS) entry which is preliminary data.</text>
</comment>
<feature type="transmembrane region" description="Helical" evidence="1">
    <location>
        <begin position="103"/>
        <end position="127"/>
    </location>
</feature>
<proteinExistence type="predicted"/>
<dbReference type="EMBL" id="CAXAMM010034224">
    <property type="protein sequence ID" value="CAK9072483.1"/>
    <property type="molecule type" value="Genomic_DNA"/>
</dbReference>
<dbReference type="Proteomes" id="UP001642464">
    <property type="component" value="Unassembled WGS sequence"/>
</dbReference>
<gene>
    <name evidence="2" type="ORF">SCF082_LOCUS35638</name>
</gene>
<keyword evidence="3" id="KW-1185">Reference proteome</keyword>
<evidence type="ECO:0000313" key="3">
    <source>
        <dbReference type="Proteomes" id="UP001642464"/>
    </source>
</evidence>